<evidence type="ECO:0000313" key="4">
    <source>
        <dbReference type="EMBL" id="MEP0945983.1"/>
    </source>
</evidence>
<name>A0ABV0JZR7_9CYAN</name>
<keyword evidence="5" id="KW-1185">Reference proteome</keyword>
<dbReference type="Proteomes" id="UP001482513">
    <property type="component" value="Unassembled WGS sequence"/>
</dbReference>
<dbReference type="Pfam" id="PF00128">
    <property type="entry name" value="Alpha-amylase"/>
    <property type="match status" value="1"/>
</dbReference>
<keyword evidence="4" id="KW-0378">Hydrolase</keyword>
<feature type="domain" description="Glycosyl hydrolase family 13 catalytic" evidence="3">
    <location>
        <begin position="119"/>
        <end position="459"/>
    </location>
</feature>
<dbReference type="SUPFAM" id="SSF51445">
    <property type="entry name" value="(Trans)glycosidases"/>
    <property type="match status" value="1"/>
</dbReference>
<proteinExistence type="inferred from homology"/>
<protein>
    <submittedName>
        <fullName evidence="4">Alpha-amylase family glycosyl hydrolase</fullName>
    </submittedName>
</protein>
<dbReference type="SMART" id="SM00642">
    <property type="entry name" value="Aamy"/>
    <property type="match status" value="1"/>
</dbReference>
<dbReference type="PRINTS" id="PR00110">
    <property type="entry name" value="ALPHAAMYLASE"/>
</dbReference>
<gene>
    <name evidence="4" type="ORF">NC992_03770</name>
</gene>
<dbReference type="InterPro" id="IPR013780">
    <property type="entry name" value="Glyco_hydro_b"/>
</dbReference>
<dbReference type="InterPro" id="IPR006048">
    <property type="entry name" value="A-amylase/branching_C"/>
</dbReference>
<dbReference type="PIRSF" id="PIRSF000463">
    <property type="entry name" value="GlgB"/>
    <property type="match status" value="1"/>
</dbReference>
<dbReference type="SUPFAM" id="SSF51011">
    <property type="entry name" value="Glycosyl hydrolase domain"/>
    <property type="match status" value="1"/>
</dbReference>
<sequence length="548" mass="63210">MANPIEFKLFAPYNKSAVLIGSFANRQDIPMEKGEDGYFRAHVDLDDGQYEYKFRIQSKSFFLEPDQWIEVIDPRASHINESYQNGVLHVKDGEPIVDDYVWNHDDKALPQNEELIIYEILVSDFSGGEDDPDPRGQLKHITEKLDYLSELGINAIELMPIQEFPGEQGWGYNTHHYFAVESAYGSSKDFKHLVDECHARGIRVILDIILNHSGSEAPLTKIDYSYWYRSEPKDPDQSWGPEFDYDHYDENLNLCPAQEFVKDVLHFWITEYHIDGFRFDAVSQMGHFEFLGQLTDETSKQAQPKPFYNIGELIPESPDATNLEGPLDACWRDGFLHQLRPLLWGDDTDIETVKELIDAKRSGYLGAVNAINYLSNHDHDRLMVQLANHGIFDGTAFKRAKLGAVLVTTAMGVPLIWMGEEFGDSHPKTLEAAKIDWSLLQNDRNHDLMQHYRGLINLRKSNHALRTENVEFFYEDPDSKVLAYIRWNDEGSRVVVVVNFSDQYLADYEIQNFPEGSTWHEWISDYDVEVHDGVWVTDLPEYEAKVLV</sequence>
<dbReference type="CDD" id="cd11350">
    <property type="entry name" value="AmyAc_4"/>
    <property type="match status" value="1"/>
</dbReference>
<dbReference type="InterPro" id="IPR004193">
    <property type="entry name" value="Glyco_hydro_13_N"/>
</dbReference>
<comment type="caution">
    <text evidence="4">The sequence shown here is derived from an EMBL/GenBank/DDBJ whole genome shotgun (WGS) entry which is preliminary data.</text>
</comment>
<evidence type="ECO:0000256" key="2">
    <source>
        <dbReference type="RuleBase" id="RU003615"/>
    </source>
</evidence>
<dbReference type="InterPro" id="IPR014756">
    <property type="entry name" value="Ig_E-set"/>
</dbReference>
<dbReference type="CDD" id="cd02859">
    <property type="entry name" value="E_set_AMPKbeta_like_N"/>
    <property type="match status" value="1"/>
</dbReference>
<dbReference type="RefSeq" id="WP_190699662.1">
    <property type="nucleotide sequence ID" value="NZ_JAMPKX010000001.1"/>
</dbReference>
<dbReference type="InterPro" id="IPR013783">
    <property type="entry name" value="Ig-like_fold"/>
</dbReference>
<dbReference type="PANTHER" id="PTHR43002">
    <property type="entry name" value="GLYCOGEN DEBRANCHING ENZYME"/>
    <property type="match status" value="1"/>
</dbReference>
<accession>A0ABV0JZR7</accession>
<dbReference type="Gene3D" id="3.20.20.80">
    <property type="entry name" value="Glycosidases"/>
    <property type="match status" value="1"/>
</dbReference>
<dbReference type="GO" id="GO:0016787">
    <property type="term" value="F:hydrolase activity"/>
    <property type="evidence" value="ECO:0007669"/>
    <property type="project" value="UniProtKB-KW"/>
</dbReference>
<dbReference type="SUPFAM" id="SSF81296">
    <property type="entry name" value="E set domains"/>
    <property type="match status" value="1"/>
</dbReference>
<dbReference type="EMBL" id="JAMPKX010000001">
    <property type="protein sequence ID" value="MEP0945983.1"/>
    <property type="molecule type" value="Genomic_DNA"/>
</dbReference>
<organism evidence="4 5">
    <name type="scientific">Leptolyngbya subtilissima DQ-A4</name>
    <dbReference type="NCBI Taxonomy" id="2933933"/>
    <lineage>
        <taxon>Bacteria</taxon>
        <taxon>Bacillati</taxon>
        <taxon>Cyanobacteriota</taxon>
        <taxon>Cyanophyceae</taxon>
        <taxon>Leptolyngbyales</taxon>
        <taxon>Leptolyngbyaceae</taxon>
        <taxon>Leptolyngbya group</taxon>
        <taxon>Leptolyngbya</taxon>
    </lineage>
</organism>
<evidence type="ECO:0000259" key="3">
    <source>
        <dbReference type="SMART" id="SM00642"/>
    </source>
</evidence>
<dbReference type="InterPro" id="IPR017853">
    <property type="entry name" value="GH"/>
</dbReference>
<dbReference type="InterPro" id="IPR037439">
    <property type="entry name" value="Branching_enzy"/>
</dbReference>
<dbReference type="Pfam" id="PF02922">
    <property type="entry name" value="CBM_48"/>
    <property type="match status" value="1"/>
</dbReference>
<reference evidence="4 5" key="1">
    <citation type="submission" date="2022-04" db="EMBL/GenBank/DDBJ databases">
        <title>Positive selection, recombination, and allopatry shape intraspecific diversity of widespread and dominant cyanobacteria.</title>
        <authorList>
            <person name="Wei J."/>
            <person name="Shu W."/>
            <person name="Hu C."/>
        </authorList>
    </citation>
    <scope>NUCLEOTIDE SEQUENCE [LARGE SCALE GENOMIC DNA]</scope>
    <source>
        <strain evidence="4 5">DQ-A4</strain>
    </source>
</reference>
<dbReference type="InterPro" id="IPR006046">
    <property type="entry name" value="Alpha_amylase"/>
</dbReference>
<evidence type="ECO:0000256" key="1">
    <source>
        <dbReference type="ARBA" id="ARBA00008061"/>
    </source>
</evidence>
<dbReference type="Pfam" id="PF02806">
    <property type="entry name" value="Alpha-amylase_C"/>
    <property type="match status" value="1"/>
</dbReference>
<dbReference type="Gene3D" id="2.60.40.1180">
    <property type="entry name" value="Golgi alpha-mannosidase II"/>
    <property type="match status" value="1"/>
</dbReference>
<dbReference type="Gene3D" id="2.60.40.10">
    <property type="entry name" value="Immunoglobulins"/>
    <property type="match status" value="1"/>
</dbReference>
<evidence type="ECO:0000313" key="5">
    <source>
        <dbReference type="Proteomes" id="UP001482513"/>
    </source>
</evidence>
<dbReference type="InterPro" id="IPR006047">
    <property type="entry name" value="GH13_cat_dom"/>
</dbReference>
<comment type="similarity">
    <text evidence="1 2">Belongs to the glycosyl hydrolase 13 family.</text>
</comment>